<feature type="domain" description="Pyrroline-5-carboxylate reductase catalytic N-terminal" evidence="2">
    <location>
        <begin position="13"/>
        <end position="102"/>
    </location>
</feature>
<dbReference type="InterPro" id="IPR028939">
    <property type="entry name" value="P5C_Rdtase_cat_N"/>
</dbReference>
<dbReference type="EMBL" id="JBHSFP010000061">
    <property type="protein sequence ID" value="MFC4536873.1"/>
    <property type="molecule type" value="Genomic_DNA"/>
</dbReference>
<dbReference type="PANTHER" id="PTHR14239:SF10">
    <property type="entry name" value="REDUCTASE"/>
    <property type="match status" value="1"/>
</dbReference>
<dbReference type="Proteomes" id="UP001596004">
    <property type="component" value="Unassembled WGS sequence"/>
</dbReference>
<proteinExistence type="predicted"/>
<sequence>MIGAASPSPASPRIAVLGAGHVGPAIARVAIAAGHQVTISASGDPEEIALITGVLVPGAEPRWAADAVADADIVMLSIPLHRFATFDPALVAGKLVVDTMNYWPPVDGVQELFEDPRHGSSEIVQRRLPRSTVVKTLNHIGYHELEEERRPPGSPERHALGVAGDDPAAVAVVADVVERIGYDTVRLASLAAGRLFQPGGPVFGASLRLGEFERALNPEAA</sequence>
<protein>
    <submittedName>
        <fullName evidence="3">NADPH-dependent F420 reductase</fullName>
    </submittedName>
</protein>
<keyword evidence="1" id="KW-0560">Oxidoreductase</keyword>
<dbReference type="InterPro" id="IPR036291">
    <property type="entry name" value="NAD(P)-bd_dom_sf"/>
</dbReference>
<keyword evidence="4" id="KW-1185">Reference proteome</keyword>
<evidence type="ECO:0000256" key="1">
    <source>
        <dbReference type="ARBA" id="ARBA00023002"/>
    </source>
</evidence>
<dbReference type="SUPFAM" id="SSF51735">
    <property type="entry name" value="NAD(P)-binding Rossmann-fold domains"/>
    <property type="match status" value="1"/>
</dbReference>
<dbReference type="RefSeq" id="WP_380852147.1">
    <property type="nucleotide sequence ID" value="NZ_JBHSFP010000061.1"/>
</dbReference>
<dbReference type="InterPro" id="IPR051267">
    <property type="entry name" value="STEAP_metalloreductase"/>
</dbReference>
<accession>A0ABV9CWR2</accession>
<evidence type="ECO:0000313" key="4">
    <source>
        <dbReference type="Proteomes" id="UP001596004"/>
    </source>
</evidence>
<dbReference type="Gene3D" id="3.40.50.720">
    <property type="entry name" value="NAD(P)-binding Rossmann-like Domain"/>
    <property type="match status" value="1"/>
</dbReference>
<dbReference type="Pfam" id="PF03807">
    <property type="entry name" value="F420_oxidored"/>
    <property type="match status" value="1"/>
</dbReference>
<evidence type="ECO:0000259" key="2">
    <source>
        <dbReference type="Pfam" id="PF03807"/>
    </source>
</evidence>
<dbReference type="PANTHER" id="PTHR14239">
    <property type="entry name" value="DUDULIN-RELATED"/>
    <property type="match status" value="1"/>
</dbReference>
<gene>
    <name evidence="3" type="ORF">ACFO60_39400</name>
</gene>
<reference evidence="4" key="1">
    <citation type="journal article" date="2019" name="Int. J. Syst. Evol. Microbiol.">
        <title>The Global Catalogue of Microorganisms (GCM) 10K type strain sequencing project: providing services to taxonomists for standard genome sequencing and annotation.</title>
        <authorList>
            <consortium name="The Broad Institute Genomics Platform"/>
            <consortium name="The Broad Institute Genome Sequencing Center for Infectious Disease"/>
            <person name="Wu L."/>
            <person name="Ma J."/>
        </authorList>
    </citation>
    <scope>NUCLEOTIDE SEQUENCE [LARGE SCALE GENOMIC DNA]</scope>
    <source>
        <strain evidence="4">CGMCC 4.7132</strain>
    </source>
</reference>
<organism evidence="3 4">
    <name type="scientific">Sphaerisporangium dianthi</name>
    <dbReference type="NCBI Taxonomy" id="1436120"/>
    <lineage>
        <taxon>Bacteria</taxon>
        <taxon>Bacillati</taxon>
        <taxon>Actinomycetota</taxon>
        <taxon>Actinomycetes</taxon>
        <taxon>Streptosporangiales</taxon>
        <taxon>Streptosporangiaceae</taxon>
        <taxon>Sphaerisporangium</taxon>
    </lineage>
</organism>
<name>A0ABV9CWR2_9ACTN</name>
<comment type="caution">
    <text evidence="3">The sequence shown here is derived from an EMBL/GenBank/DDBJ whole genome shotgun (WGS) entry which is preliminary data.</text>
</comment>
<evidence type="ECO:0000313" key="3">
    <source>
        <dbReference type="EMBL" id="MFC4536873.1"/>
    </source>
</evidence>